<evidence type="ECO:0000313" key="6">
    <source>
        <dbReference type="EMBL" id="NEX21616.1"/>
    </source>
</evidence>
<dbReference type="InterPro" id="IPR050553">
    <property type="entry name" value="Thioredoxin_ResA/DsbE_sf"/>
</dbReference>
<dbReference type="InterPro" id="IPR017937">
    <property type="entry name" value="Thioredoxin_CS"/>
</dbReference>
<dbReference type="InterPro" id="IPR013766">
    <property type="entry name" value="Thioredoxin_domain"/>
</dbReference>
<keyword evidence="2" id="KW-0201">Cytochrome c-type biogenesis</keyword>
<evidence type="ECO:0000256" key="2">
    <source>
        <dbReference type="ARBA" id="ARBA00022748"/>
    </source>
</evidence>
<dbReference type="PANTHER" id="PTHR42852:SF6">
    <property type="entry name" value="THIOL:DISULFIDE INTERCHANGE PROTEIN DSBE"/>
    <property type="match status" value="1"/>
</dbReference>
<dbReference type="SUPFAM" id="SSF52833">
    <property type="entry name" value="Thioredoxin-like"/>
    <property type="match status" value="1"/>
</dbReference>
<dbReference type="EMBL" id="JAAIJR010000061">
    <property type="protein sequence ID" value="NEX21616.1"/>
    <property type="molecule type" value="Genomic_DNA"/>
</dbReference>
<dbReference type="GO" id="GO:0030313">
    <property type="term" value="C:cell envelope"/>
    <property type="evidence" value="ECO:0007669"/>
    <property type="project" value="UniProtKB-SubCell"/>
</dbReference>
<dbReference type="Proteomes" id="UP000471640">
    <property type="component" value="Unassembled WGS sequence"/>
</dbReference>
<comment type="subcellular location">
    <subcellularLocation>
        <location evidence="1">Cell envelope</location>
    </subcellularLocation>
</comment>
<accession>A0A6P1DY18</accession>
<proteinExistence type="predicted"/>
<dbReference type="GO" id="GO:0016209">
    <property type="term" value="F:antioxidant activity"/>
    <property type="evidence" value="ECO:0007669"/>
    <property type="project" value="InterPro"/>
</dbReference>
<dbReference type="PANTHER" id="PTHR42852">
    <property type="entry name" value="THIOL:DISULFIDE INTERCHANGE PROTEIN DSBE"/>
    <property type="match status" value="1"/>
</dbReference>
<sequence length="100" mass="10831">MTFSKRPKGFIAVVPTLLLSFSVLAGGLMRVPGTPAAADFELMAPGGSVHRLADSLGRPLVLNFWATWCPPCRTEMPSLQRAYERLGEEGIDVLAIRSCL</sequence>
<name>A0A6P1DY18_9GAMM</name>
<dbReference type="InterPro" id="IPR036249">
    <property type="entry name" value="Thioredoxin-like_sf"/>
</dbReference>
<evidence type="ECO:0000259" key="5">
    <source>
        <dbReference type="PROSITE" id="PS51352"/>
    </source>
</evidence>
<dbReference type="AlphaFoldDB" id="A0A6P1DY18"/>
<keyword evidence="7" id="KW-1185">Reference proteome</keyword>
<dbReference type="Gene3D" id="3.40.30.10">
    <property type="entry name" value="Glutaredoxin"/>
    <property type="match status" value="1"/>
</dbReference>
<dbReference type="InterPro" id="IPR000866">
    <property type="entry name" value="AhpC/TSA"/>
</dbReference>
<organism evidence="6 7">
    <name type="scientific">Thiorhodococcus mannitoliphagus</name>
    <dbReference type="NCBI Taxonomy" id="329406"/>
    <lineage>
        <taxon>Bacteria</taxon>
        <taxon>Pseudomonadati</taxon>
        <taxon>Pseudomonadota</taxon>
        <taxon>Gammaproteobacteria</taxon>
        <taxon>Chromatiales</taxon>
        <taxon>Chromatiaceae</taxon>
        <taxon>Thiorhodococcus</taxon>
    </lineage>
</organism>
<dbReference type="PROSITE" id="PS00194">
    <property type="entry name" value="THIOREDOXIN_1"/>
    <property type="match status" value="1"/>
</dbReference>
<evidence type="ECO:0000313" key="7">
    <source>
        <dbReference type="Proteomes" id="UP000471640"/>
    </source>
</evidence>
<evidence type="ECO:0000256" key="3">
    <source>
        <dbReference type="ARBA" id="ARBA00023157"/>
    </source>
</evidence>
<dbReference type="GO" id="GO:0017004">
    <property type="term" value="P:cytochrome complex assembly"/>
    <property type="evidence" value="ECO:0007669"/>
    <property type="project" value="UniProtKB-KW"/>
</dbReference>
<feature type="domain" description="Thioredoxin" evidence="5">
    <location>
        <begin position="31"/>
        <end position="100"/>
    </location>
</feature>
<dbReference type="PROSITE" id="PS51352">
    <property type="entry name" value="THIOREDOXIN_2"/>
    <property type="match status" value="1"/>
</dbReference>
<dbReference type="CDD" id="cd02966">
    <property type="entry name" value="TlpA_like_family"/>
    <property type="match status" value="1"/>
</dbReference>
<gene>
    <name evidence="6" type="ORF">G3480_15075</name>
</gene>
<keyword evidence="3" id="KW-1015">Disulfide bond</keyword>
<protein>
    <submittedName>
        <fullName evidence="6">TlpA family protein disulfide reductase</fullName>
    </submittedName>
</protein>
<reference evidence="7" key="1">
    <citation type="journal article" date="2020" name="Microbiol. Resour. Announc.">
        <title>Draft Genome Sequences of Thiorhodococcus mannitoliphagus and Thiorhodococcus minor, Purple Sulfur Photosynthetic Bacteria in the Gammaproteobacterial Family Chromatiaceae.</title>
        <authorList>
            <person name="Aviles F.A."/>
            <person name="Meyer T.E."/>
            <person name="Kyndt J.A."/>
        </authorList>
    </citation>
    <scope>NUCLEOTIDE SEQUENCE [LARGE SCALE GENOMIC DNA]</scope>
    <source>
        <strain evidence="7">DSM 18266</strain>
    </source>
</reference>
<dbReference type="Pfam" id="PF00578">
    <property type="entry name" value="AhpC-TSA"/>
    <property type="match status" value="1"/>
</dbReference>
<comment type="caution">
    <text evidence="6">The sequence shown here is derived from an EMBL/GenBank/DDBJ whole genome shotgun (WGS) entry which is preliminary data.</text>
</comment>
<evidence type="ECO:0000256" key="1">
    <source>
        <dbReference type="ARBA" id="ARBA00004196"/>
    </source>
</evidence>
<dbReference type="RefSeq" id="WP_164654716.1">
    <property type="nucleotide sequence ID" value="NZ_JAAIJR010000061.1"/>
</dbReference>
<evidence type="ECO:0000256" key="4">
    <source>
        <dbReference type="ARBA" id="ARBA00023284"/>
    </source>
</evidence>
<dbReference type="GO" id="GO:0015036">
    <property type="term" value="F:disulfide oxidoreductase activity"/>
    <property type="evidence" value="ECO:0007669"/>
    <property type="project" value="UniProtKB-ARBA"/>
</dbReference>
<reference evidence="6 7" key="2">
    <citation type="submission" date="2020-02" db="EMBL/GenBank/DDBJ databases">
        <title>Genome sequences of Thiorhodococcus mannitoliphagus and Thiorhodococcus minor, purple sulfur photosynthetic bacteria in the gammaproteobacterial family, Chromatiaceae.</title>
        <authorList>
            <person name="Aviles F.A."/>
            <person name="Meyer T.E."/>
            <person name="Kyndt J.A."/>
        </authorList>
    </citation>
    <scope>NUCLEOTIDE SEQUENCE [LARGE SCALE GENOMIC DNA]</scope>
    <source>
        <strain evidence="6 7">DSM 18266</strain>
    </source>
</reference>
<keyword evidence="4" id="KW-0676">Redox-active center</keyword>